<gene>
    <name evidence="5" type="ORF">HID58_042680</name>
</gene>
<name>A0ABQ8BEE3_BRANA</name>
<evidence type="ECO:0000313" key="6">
    <source>
        <dbReference type="Proteomes" id="UP000824890"/>
    </source>
</evidence>
<organism evidence="5 6">
    <name type="scientific">Brassica napus</name>
    <name type="common">Rape</name>
    <dbReference type="NCBI Taxonomy" id="3708"/>
    <lineage>
        <taxon>Eukaryota</taxon>
        <taxon>Viridiplantae</taxon>
        <taxon>Streptophyta</taxon>
        <taxon>Embryophyta</taxon>
        <taxon>Tracheophyta</taxon>
        <taxon>Spermatophyta</taxon>
        <taxon>Magnoliopsida</taxon>
        <taxon>eudicotyledons</taxon>
        <taxon>Gunneridae</taxon>
        <taxon>Pentapetalae</taxon>
        <taxon>rosids</taxon>
        <taxon>malvids</taxon>
        <taxon>Brassicales</taxon>
        <taxon>Brassicaceae</taxon>
        <taxon>Brassiceae</taxon>
        <taxon>Brassica</taxon>
    </lineage>
</organism>
<dbReference type="InterPro" id="IPR052398">
    <property type="entry name" value="Ubiquitin_hydrolase_53/54"/>
</dbReference>
<accession>A0ABQ8BEE3</accession>
<dbReference type="PANTHER" id="PTHR22975:SF9">
    <property type="entry name" value="ECHINUS SPLICE FORM 3"/>
    <property type="match status" value="1"/>
</dbReference>
<evidence type="ECO:0000256" key="3">
    <source>
        <dbReference type="SAM" id="MobiDB-lite"/>
    </source>
</evidence>
<proteinExistence type="predicted"/>
<dbReference type="Proteomes" id="UP000824890">
    <property type="component" value="Unassembled WGS sequence"/>
</dbReference>
<comment type="caution">
    <text evidence="5">The sequence shown here is derived from an EMBL/GenBank/DDBJ whole genome shotgun (WGS) entry which is preliminary data.</text>
</comment>
<dbReference type="EMBL" id="JAGKQM010000011">
    <property type="protein sequence ID" value="KAH0903177.1"/>
    <property type="molecule type" value="Genomic_DNA"/>
</dbReference>
<keyword evidence="6" id="KW-1185">Reference proteome</keyword>
<feature type="domain" description="DUF629" evidence="4">
    <location>
        <begin position="228"/>
        <end position="276"/>
    </location>
</feature>
<reference evidence="5 6" key="1">
    <citation type="submission" date="2021-05" db="EMBL/GenBank/DDBJ databases">
        <title>Genome Assembly of Synthetic Allotetraploid Brassica napus Reveals Homoeologous Exchanges between Subgenomes.</title>
        <authorList>
            <person name="Davis J.T."/>
        </authorList>
    </citation>
    <scope>NUCLEOTIDE SEQUENCE [LARGE SCALE GENOMIC DNA]</scope>
    <source>
        <strain evidence="6">cv. Da-Ae</strain>
        <tissue evidence="5">Seedling</tissue>
    </source>
</reference>
<evidence type="ECO:0000256" key="2">
    <source>
        <dbReference type="ARBA" id="ARBA00022801"/>
    </source>
</evidence>
<evidence type="ECO:0000256" key="1">
    <source>
        <dbReference type="ARBA" id="ARBA00022786"/>
    </source>
</evidence>
<protein>
    <recommendedName>
        <fullName evidence="4">DUF629 domain-containing protein</fullName>
    </recommendedName>
</protein>
<sequence length="323" mass="37464">MQLVPVYSPSVNPPPYIDCNFIFDLTIFELNRGSFFMRIRLAESGMGQKNLINCVREGRFYEEVLSLLENLWRYHQTLSIANLLYEADNDARERERHKILTPEVRTANVQDELRSLIQKSTWVKHLENGEGKLRVFPFRTLLREAEPNEIKKSTKTPEERRKEIEVRVDAARLLQQKSESSSSDNVNNKGSDSTLGSGQRSGERRKHGNARKNGSSQEQRNEGKICLESSDLKSHFSASKDENANDIISEALSFCEANMIWRFLVCDRCSENQKTIHNTEFNEFHSGDYMEDGDYYFQDAWILHQRKKILEMLATVVMRMANI</sequence>
<keyword evidence="1" id="KW-0833">Ubl conjugation pathway</keyword>
<feature type="compositionally biased region" description="Polar residues" evidence="3">
    <location>
        <begin position="175"/>
        <end position="200"/>
    </location>
</feature>
<keyword evidence="2" id="KW-0378">Hydrolase</keyword>
<evidence type="ECO:0000259" key="4">
    <source>
        <dbReference type="Pfam" id="PF04780"/>
    </source>
</evidence>
<dbReference type="PANTHER" id="PTHR22975">
    <property type="entry name" value="UBIQUITIN SPECIFIC PROTEINASE"/>
    <property type="match status" value="1"/>
</dbReference>
<dbReference type="Pfam" id="PF04780">
    <property type="entry name" value="DUF629"/>
    <property type="match status" value="1"/>
</dbReference>
<feature type="region of interest" description="Disordered" evidence="3">
    <location>
        <begin position="174"/>
        <end position="222"/>
    </location>
</feature>
<dbReference type="InterPro" id="IPR006865">
    <property type="entry name" value="DUF629"/>
</dbReference>
<evidence type="ECO:0000313" key="5">
    <source>
        <dbReference type="EMBL" id="KAH0903177.1"/>
    </source>
</evidence>